<dbReference type="InterPro" id="IPR003594">
    <property type="entry name" value="HATPase_dom"/>
</dbReference>
<dbReference type="Gene3D" id="1.10.287.130">
    <property type="match status" value="1"/>
</dbReference>
<dbReference type="InterPro" id="IPR036890">
    <property type="entry name" value="HATPase_C_sf"/>
</dbReference>
<dbReference type="Gene3D" id="3.30.450.20">
    <property type="entry name" value="PAS domain"/>
    <property type="match status" value="1"/>
</dbReference>
<dbReference type="PRINTS" id="PR00344">
    <property type="entry name" value="BCTRLSENSOR"/>
</dbReference>
<name>A0ABW3J711_9HYPH</name>
<dbReference type="InterPro" id="IPR004358">
    <property type="entry name" value="Sig_transdc_His_kin-like_C"/>
</dbReference>
<evidence type="ECO:0000259" key="8">
    <source>
        <dbReference type="PROSITE" id="PS50109"/>
    </source>
</evidence>
<dbReference type="Pfam" id="PF02518">
    <property type="entry name" value="HATPase_c"/>
    <property type="match status" value="1"/>
</dbReference>
<organism evidence="9 10">
    <name type="scientific">Methyloligella solikamskensis</name>
    <dbReference type="NCBI Taxonomy" id="1177756"/>
    <lineage>
        <taxon>Bacteria</taxon>
        <taxon>Pseudomonadati</taxon>
        <taxon>Pseudomonadota</taxon>
        <taxon>Alphaproteobacteria</taxon>
        <taxon>Hyphomicrobiales</taxon>
        <taxon>Hyphomicrobiaceae</taxon>
        <taxon>Methyloligella</taxon>
    </lineage>
</organism>
<dbReference type="GO" id="GO:0005524">
    <property type="term" value="F:ATP binding"/>
    <property type="evidence" value="ECO:0007669"/>
    <property type="project" value="UniProtKB-KW"/>
</dbReference>
<keyword evidence="9" id="KW-0067">ATP-binding</keyword>
<evidence type="ECO:0000256" key="3">
    <source>
        <dbReference type="ARBA" id="ARBA00022553"/>
    </source>
</evidence>
<dbReference type="Proteomes" id="UP001597102">
    <property type="component" value="Unassembled WGS sequence"/>
</dbReference>
<dbReference type="CDD" id="cd00075">
    <property type="entry name" value="HATPase"/>
    <property type="match status" value="1"/>
</dbReference>
<dbReference type="SUPFAM" id="SSF55874">
    <property type="entry name" value="ATPase domain of HSP90 chaperone/DNA topoisomerase II/histidine kinase"/>
    <property type="match status" value="1"/>
</dbReference>
<dbReference type="Gene3D" id="3.30.565.10">
    <property type="entry name" value="Histidine kinase-like ATPase, C-terminal domain"/>
    <property type="match status" value="1"/>
</dbReference>
<dbReference type="EMBL" id="JBHTJO010000001">
    <property type="protein sequence ID" value="MFD0985533.1"/>
    <property type="molecule type" value="Genomic_DNA"/>
</dbReference>
<feature type="region of interest" description="Disordered" evidence="6">
    <location>
        <begin position="775"/>
        <end position="794"/>
    </location>
</feature>
<feature type="compositionally biased region" description="Basic and acidic residues" evidence="6">
    <location>
        <begin position="776"/>
        <end position="794"/>
    </location>
</feature>
<keyword evidence="5" id="KW-0418">Kinase</keyword>
<dbReference type="SUPFAM" id="SSF47384">
    <property type="entry name" value="Homodimeric domain of signal transducing histidine kinase"/>
    <property type="match status" value="1"/>
</dbReference>
<evidence type="ECO:0000256" key="7">
    <source>
        <dbReference type="SAM" id="Phobius"/>
    </source>
</evidence>
<dbReference type="SMART" id="SM00387">
    <property type="entry name" value="HATPase_c"/>
    <property type="match status" value="1"/>
</dbReference>
<evidence type="ECO:0000256" key="4">
    <source>
        <dbReference type="ARBA" id="ARBA00022679"/>
    </source>
</evidence>
<dbReference type="InterPro" id="IPR035965">
    <property type="entry name" value="PAS-like_dom_sf"/>
</dbReference>
<evidence type="ECO:0000256" key="1">
    <source>
        <dbReference type="ARBA" id="ARBA00000085"/>
    </source>
</evidence>
<comment type="caution">
    <text evidence="9">The sequence shown here is derived from an EMBL/GenBank/DDBJ whole genome shotgun (WGS) entry which is preliminary data.</text>
</comment>
<evidence type="ECO:0000313" key="10">
    <source>
        <dbReference type="Proteomes" id="UP001597102"/>
    </source>
</evidence>
<keyword evidence="4" id="KW-0808">Transferase</keyword>
<evidence type="ECO:0000256" key="2">
    <source>
        <dbReference type="ARBA" id="ARBA00012438"/>
    </source>
</evidence>
<dbReference type="InterPro" id="IPR000014">
    <property type="entry name" value="PAS"/>
</dbReference>
<gene>
    <name evidence="9" type="ORF">ACFQ2F_00275</name>
</gene>
<dbReference type="SMART" id="SM00091">
    <property type="entry name" value="PAS"/>
    <property type="match status" value="2"/>
</dbReference>
<sequence length="794" mass="87667">MDGSGLDIRLLLILGTMIGVMAFAIGTALYAMRMTRQSRARAEAASAEAETLRSRKMRLESILAAEPQLLFAWTESQAPKLLIANLPQSLGVPSAADAFMRFSEWLPQDGVDSLKKAIASLTETGHGFNLMLATLAGKHIEIDGRAAGPCLTLKVRDVTGQRLDAARVGERHRLLDAQVGALKSLLDSMPEPAWLRGPDRNITWVNQAYAEATEADAATTAVQEQIDILPPDNRKAAEKSLARVGEFRDQILVSTSRGAQRYSAQVVGRGGVSAGLAREVIGSTQSDRSFDAQLRGFDRMATAFAVFDSEQRLVHFNQAYADLWKLDSDWLANRPFDAEILDKLRFARQLPEKADYRDWKQSWLEVYGRDAQFDDEWHLPDGRALHVVIDSVPGQGVTYLYEDVTERFALESRYNEMTQVQRETIDTLREGVAVFSQDGALRLYNKAFANLWRLNPRQLDGNPHIDEVIESCRVLYNDDEEWARTKAAVTSITSERYPYESQFDREDDSVIAAAALPLPDGGTLLTYVDVSDSVRAERALIEKNEALETADRLKTTFIRHVSYELRTPLTNIVGFTDFLLDVAPDPLSEKQVEYLGDIRSSGRTLRTIIDDILDLASIDAGALHLEKDGVDVRNVVSSLETALADELQRNGVQLSVKIGENVDRVTADQQRLDQILYNLVSNAVSFSPSGSAVQLTCSEEDDMIRFCVKDEGPGIPDEMQDSIFEPFESRASGAGRRGAGLGLAIVKSLVELHGGRIALSTEVDRGTEFRVWLPRGGHDASEGSSADKKSSLAG</sequence>
<dbReference type="CDD" id="cd00082">
    <property type="entry name" value="HisKA"/>
    <property type="match status" value="1"/>
</dbReference>
<dbReference type="InterPro" id="IPR036097">
    <property type="entry name" value="HisK_dim/P_sf"/>
</dbReference>
<dbReference type="SUPFAM" id="SSF55785">
    <property type="entry name" value="PYP-like sensor domain (PAS domain)"/>
    <property type="match status" value="2"/>
</dbReference>
<feature type="transmembrane region" description="Helical" evidence="7">
    <location>
        <begin position="12"/>
        <end position="32"/>
    </location>
</feature>
<dbReference type="RefSeq" id="WP_379083997.1">
    <property type="nucleotide sequence ID" value="NZ_JBHTJO010000001.1"/>
</dbReference>
<keyword evidence="7" id="KW-1133">Transmembrane helix</keyword>
<protein>
    <recommendedName>
        <fullName evidence="2">histidine kinase</fullName>
        <ecNumber evidence="2">2.7.13.3</ecNumber>
    </recommendedName>
</protein>
<dbReference type="Pfam" id="PF12860">
    <property type="entry name" value="PAS_7"/>
    <property type="match status" value="2"/>
</dbReference>
<dbReference type="InterPro" id="IPR005467">
    <property type="entry name" value="His_kinase_dom"/>
</dbReference>
<keyword evidence="3" id="KW-0597">Phosphoprotein</keyword>
<dbReference type="PANTHER" id="PTHR43047">
    <property type="entry name" value="TWO-COMPONENT HISTIDINE PROTEIN KINASE"/>
    <property type="match status" value="1"/>
</dbReference>
<dbReference type="PANTHER" id="PTHR43047:SF72">
    <property type="entry name" value="OSMOSENSING HISTIDINE PROTEIN KINASE SLN1"/>
    <property type="match status" value="1"/>
</dbReference>
<feature type="domain" description="Histidine kinase" evidence="8">
    <location>
        <begin position="560"/>
        <end position="777"/>
    </location>
</feature>
<dbReference type="Pfam" id="PF00512">
    <property type="entry name" value="HisKA"/>
    <property type="match status" value="1"/>
</dbReference>
<dbReference type="InterPro" id="IPR003661">
    <property type="entry name" value="HisK_dim/P_dom"/>
</dbReference>
<dbReference type="EC" id="2.7.13.3" evidence="2"/>
<keyword evidence="10" id="KW-1185">Reference proteome</keyword>
<dbReference type="Pfam" id="PF13188">
    <property type="entry name" value="PAS_8"/>
    <property type="match status" value="1"/>
</dbReference>
<keyword evidence="9" id="KW-0547">Nucleotide-binding</keyword>
<keyword evidence="7" id="KW-0812">Transmembrane</keyword>
<dbReference type="PROSITE" id="PS50109">
    <property type="entry name" value="HIS_KIN"/>
    <property type="match status" value="1"/>
</dbReference>
<comment type="catalytic activity">
    <reaction evidence="1">
        <text>ATP + protein L-histidine = ADP + protein N-phospho-L-histidine.</text>
        <dbReference type="EC" id="2.7.13.3"/>
    </reaction>
</comment>
<evidence type="ECO:0000256" key="6">
    <source>
        <dbReference type="SAM" id="MobiDB-lite"/>
    </source>
</evidence>
<evidence type="ECO:0000256" key="5">
    <source>
        <dbReference type="ARBA" id="ARBA00022777"/>
    </source>
</evidence>
<accession>A0ABW3J711</accession>
<evidence type="ECO:0000313" key="9">
    <source>
        <dbReference type="EMBL" id="MFD0985533.1"/>
    </source>
</evidence>
<dbReference type="SMART" id="SM00388">
    <property type="entry name" value="HisKA"/>
    <property type="match status" value="1"/>
</dbReference>
<reference evidence="10" key="1">
    <citation type="journal article" date="2019" name="Int. J. Syst. Evol. Microbiol.">
        <title>The Global Catalogue of Microorganisms (GCM) 10K type strain sequencing project: providing services to taxonomists for standard genome sequencing and annotation.</title>
        <authorList>
            <consortium name="The Broad Institute Genomics Platform"/>
            <consortium name="The Broad Institute Genome Sequencing Center for Infectious Disease"/>
            <person name="Wu L."/>
            <person name="Ma J."/>
        </authorList>
    </citation>
    <scope>NUCLEOTIDE SEQUENCE [LARGE SCALE GENOMIC DNA]</scope>
    <source>
        <strain evidence="10">CCUG 61697</strain>
    </source>
</reference>
<proteinExistence type="predicted"/>
<keyword evidence="7" id="KW-0472">Membrane</keyword>